<dbReference type="EMBL" id="SOYY01000023">
    <property type="protein sequence ID" value="KAA0703614.1"/>
    <property type="molecule type" value="Genomic_DNA"/>
</dbReference>
<evidence type="ECO:0000256" key="1">
    <source>
        <dbReference type="SAM" id="MobiDB-lite"/>
    </source>
</evidence>
<dbReference type="InterPro" id="IPR023412">
    <property type="entry name" value="RNaseA_domain"/>
</dbReference>
<keyword evidence="5" id="KW-1185">Reference proteome</keyword>
<proteinExistence type="predicted"/>
<dbReference type="InterPro" id="IPR036816">
    <property type="entry name" value="RNaseA-like_dom_sf"/>
</dbReference>
<feature type="region of interest" description="Disordered" evidence="1">
    <location>
        <begin position="170"/>
        <end position="190"/>
    </location>
</feature>
<dbReference type="Proteomes" id="UP000324632">
    <property type="component" value="Chromosome 23"/>
</dbReference>
<reference evidence="4 5" key="1">
    <citation type="journal article" date="2019" name="Mol. Ecol. Resour.">
        <title>Chromosome-level genome assembly of Triplophysa tibetana, a fish adapted to the harsh high-altitude environment of the Tibetan Plateau.</title>
        <authorList>
            <person name="Yang X."/>
            <person name="Liu H."/>
            <person name="Ma Z."/>
            <person name="Zou Y."/>
            <person name="Zou M."/>
            <person name="Mao Y."/>
            <person name="Li X."/>
            <person name="Wang H."/>
            <person name="Chen T."/>
            <person name="Wang W."/>
            <person name="Yang R."/>
        </authorList>
    </citation>
    <scope>NUCLEOTIDE SEQUENCE [LARGE SCALE GENOMIC DNA]</scope>
    <source>
        <strain evidence="4">TTIB1903HZAU</strain>
        <tissue evidence="4">Muscle</tissue>
    </source>
</reference>
<feature type="domain" description="Ribonuclease A-domain" evidence="3">
    <location>
        <begin position="20"/>
        <end position="141"/>
    </location>
</feature>
<evidence type="ECO:0000259" key="3">
    <source>
        <dbReference type="SMART" id="SM00092"/>
    </source>
</evidence>
<protein>
    <recommendedName>
        <fullName evidence="3">Ribonuclease A-domain domain-containing protein</fullName>
    </recommendedName>
</protein>
<dbReference type="SMART" id="SM00092">
    <property type="entry name" value="RNAse_Pc"/>
    <property type="match status" value="1"/>
</dbReference>
<evidence type="ECO:0000256" key="2">
    <source>
        <dbReference type="SAM" id="SignalP"/>
    </source>
</evidence>
<keyword evidence="2" id="KW-0732">Signal</keyword>
<dbReference type="Gene3D" id="3.10.130.10">
    <property type="entry name" value="Ribonuclease A-like domain"/>
    <property type="match status" value="1"/>
</dbReference>
<comment type="caution">
    <text evidence="4">The sequence shown here is derived from an EMBL/GenBank/DDBJ whole genome shotgun (WGS) entry which is preliminary data.</text>
</comment>
<evidence type="ECO:0000313" key="5">
    <source>
        <dbReference type="Proteomes" id="UP000324632"/>
    </source>
</evidence>
<feature type="chain" id="PRO_5023036791" description="Ribonuclease A-domain domain-containing protein" evidence="2">
    <location>
        <begin position="22"/>
        <end position="302"/>
    </location>
</feature>
<gene>
    <name evidence="4" type="ORF">E1301_Tti015540</name>
</gene>
<name>A0A5A9N0P9_9TELE</name>
<feature type="signal peptide" evidence="2">
    <location>
        <begin position="1"/>
        <end position="21"/>
    </location>
</feature>
<organism evidence="4 5">
    <name type="scientific">Triplophysa tibetana</name>
    <dbReference type="NCBI Taxonomy" id="1572043"/>
    <lineage>
        <taxon>Eukaryota</taxon>
        <taxon>Metazoa</taxon>
        <taxon>Chordata</taxon>
        <taxon>Craniata</taxon>
        <taxon>Vertebrata</taxon>
        <taxon>Euteleostomi</taxon>
        <taxon>Actinopterygii</taxon>
        <taxon>Neopterygii</taxon>
        <taxon>Teleostei</taxon>
        <taxon>Ostariophysi</taxon>
        <taxon>Cypriniformes</taxon>
        <taxon>Nemacheilidae</taxon>
        <taxon>Triplophysa</taxon>
    </lineage>
</organism>
<sequence>MRSATLLSLLIVLAFSDGADCQNFKTFKEKHIIPANLKTKIKNDWNTYLVKKNLCGREPQQSFIKGTEDDIKQICNGSGKNDGNYTKSNTFFEVYCVESSKEIKKNKEKKGRCNITGCTSGTYHVTVKCEKNLPVHYAFVTQPGFATPKTPAISSRPVNRLSRKRRRVAINSTPAEPPVPRQNLPLQASQPVGKCESVESVDFYTEDALGGDATETWNSVLAELWETILTNNREVVTSSGAQGATATECITVPAKSSVDLPSNQDHFNHELLLGISEKLGQVQENLNIHSEIARRMYGCLDT</sequence>
<dbReference type="SUPFAM" id="SSF54076">
    <property type="entry name" value="RNase A-like"/>
    <property type="match status" value="1"/>
</dbReference>
<evidence type="ECO:0000313" key="4">
    <source>
        <dbReference type="EMBL" id="KAA0703614.1"/>
    </source>
</evidence>
<dbReference type="AlphaFoldDB" id="A0A5A9N0P9"/>
<accession>A0A5A9N0P9</accession>